<evidence type="ECO:0000256" key="1">
    <source>
        <dbReference type="SAM" id="MobiDB-lite"/>
    </source>
</evidence>
<gene>
    <name evidence="2" type="ORF">C8F04DRAFT_1204945</name>
</gene>
<feature type="compositionally biased region" description="Basic and acidic residues" evidence="1">
    <location>
        <begin position="31"/>
        <end position="40"/>
    </location>
</feature>
<name>A0AAD6RVN5_9AGAR</name>
<dbReference type="AlphaFoldDB" id="A0AAD6RVN5"/>
<proteinExistence type="predicted"/>
<comment type="caution">
    <text evidence="2">The sequence shown here is derived from an EMBL/GenBank/DDBJ whole genome shotgun (WGS) entry which is preliminary data.</text>
</comment>
<evidence type="ECO:0008006" key="4">
    <source>
        <dbReference type="Google" id="ProtNLM"/>
    </source>
</evidence>
<keyword evidence="3" id="KW-1185">Reference proteome</keyword>
<feature type="region of interest" description="Disordered" evidence="1">
    <location>
        <begin position="27"/>
        <end position="59"/>
    </location>
</feature>
<organism evidence="2 3">
    <name type="scientific">Mycena alexandri</name>
    <dbReference type="NCBI Taxonomy" id="1745969"/>
    <lineage>
        <taxon>Eukaryota</taxon>
        <taxon>Fungi</taxon>
        <taxon>Dikarya</taxon>
        <taxon>Basidiomycota</taxon>
        <taxon>Agaricomycotina</taxon>
        <taxon>Agaricomycetes</taxon>
        <taxon>Agaricomycetidae</taxon>
        <taxon>Agaricales</taxon>
        <taxon>Marasmiineae</taxon>
        <taxon>Mycenaceae</taxon>
        <taxon>Mycena</taxon>
    </lineage>
</organism>
<sequence length="974" mass="106321">MASIPSGDGGPAVTFEQYQSYQRFLAQNPHFDPRTYEHDASTQPVPSPSAARAAPPPAPDILQELNMQEAPSAPINHQYQSSRPQPPTLTAPASYLPVLGMSTLAPSASTLNQTHTNQARHPPPSRNAWLAAYTENTEANVAARLGTRPTTSTASSATQNVNRHRLDHARASLPRSATSSLVVRRPRGRAEAPPVLPYRRRSNVPAFEETLVEGALEPTCNVLILVYPPPLIDGEYRVFSMLHPDFVEKMQEYNLAYRYELPLTQTVNDLFRRVIADMEASSSQYRFPVARRSSTAASTLLTTLQLLALWDRGRPHKTLGVHLRIEPHNLTKTIADLAADRNQFGGRSCIREGTFIIRLGVFFLPIFLPLANLLCVAAMGDTLSCILPNAGSWRHTCISAHIYSLFPRDNSTMGEDLDATSGGESDEEDEQVARLLWPALPMLASSSLATGSRILTAPSTTHQGVASTSTPQPRLVLRTIVAAPETPPLPPTRPVMPTARFSLPPTIWDENSSFTPRSSGTYGPDGFTRAIFTAATRGSSPSPLRLRGADCDEAATNFAKMLDDAGTAGDYTDIMSPDRAAALYRLWGWLGERDYSYYSGSYLEPGEGDYLTLCTLFSMDSPIPIPVARLTAFQRLGAICGLLFIFGHLPPSLSPAIFQYLIHEGNFHSLHPAFIGEWYPELRALILAWLDLDPEDENLSAFQQHFVTFHNTTASTFRLHDLPTHLALAVTMLFKAVLGPHSFNHPEIQCFALGFRLNCRNGFNLPAAIRNFEGGSEPFLSLIATSAITSVESLLSHLQLAAPSGAAAHLAALRAHTSDATLVFQTLVERFLCGTGIPCPQQFAGATGAFHRIIDLSEIDTPAFRPRMLVWAATGSPFLDPSSDPITIGPIGTHDPGYGPHGSTGPTREVFANNGTFHLQTCFCTIRYPVQFVLLLAQAPYGPGSGSEAANFQEAFDYWFLYQCLLGIGRHSIA</sequence>
<protein>
    <recommendedName>
        <fullName evidence="4">HECT domain-containing protein</fullName>
    </recommendedName>
</protein>
<evidence type="ECO:0000313" key="2">
    <source>
        <dbReference type="EMBL" id="KAJ7015854.1"/>
    </source>
</evidence>
<dbReference type="Proteomes" id="UP001218188">
    <property type="component" value="Unassembled WGS sequence"/>
</dbReference>
<accession>A0AAD6RVN5</accession>
<dbReference type="EMBL" id="JARJCM010000820">
    <property type="protein sequence ID" value="KAJ7015854.1"/>
    <property type="molecule type" value="Genomic_DNA"/>
</dbReference>
<reference evidence="2" key="1">
    <citation type="submission" date="2023-03" db="EMBL/GenBank/DDBJ databases">
        <title>Massive genome expansion in bonnet fungi (Mycena s.s.) driven by repeated elements and novel gene families across ecological guilds.</title>
        <authorList>
            <consortium name="Lawrence Berkeley National Laboratory"/>
            <person name="Harder C.B."/>
            <person name="Miyauchi S."/>
            <person name="Viragh M."/>
            <person name="Kuo A."/>
            <person name="Thoen E."/>
            <person name="Andreopoulos B."/>
            <person name="Lu D."/>
            <person name="Skrede I."/>
            <person name="Drula E."/>
            <person name="Henrissat B."/>
            <person name="Morin E."/>
            <person name="Kohler A."/>
            <person name="Barry K."/>
            <person name="LaButti K."/>
            <person name="Morin E."/>
            <person name="Salamov A."/>
            <person name="Lipzen A."/>
            <person name="Mereny Z."/>
            <person name="Hegedus B."/>
            <person name="Baldrian P."/>
            <person name="Stursova M."/>
            <person name="Weitz H."/>
            <person name="Taylor A."/>
            <person name="Grigoriev I.V."/>
            <person name="Nagy L.G."/>
            <person name="Martin F."/>
            <person name="Kauserud H."/>
        </authorList>
    </citation>
    <scope>NUCLEOTIDE SEQUENCE</scope>
    <source>
        <strain evidence="2">CBHHK200</strain>
    </source>
</reference>
<evidence type="ECO:0000313" key="3">
    <source>
        <dbReference type="Proteomes" id="UP001218188"/>
    </source>
</evidence>